<dbReference type="InterPro" id="IPR011989">
    <property type="entry name" value="ARM-like"/>
</dbReference>
<dbReference type="PROSITE" id="PS50237">
    <property type="entry name" value="HECT"/>
    <property type="match status" value="1"/>
</dbReference>
<evidence type="ECO:0000259" key="9">
    <source>
        <dbReference type="PROSITE" id="PS50237"/>
    </source>
</evidence>
<dbReference type="Gene3D" id="1.25.10.10">
    <property type="entry name" value="Leucine-rich Repeat Variant"/>
    <property type="match status" value="1"/>
</dbReference>
<feature type="compositionally biased region" description="Acidic residues" evidence="8">
    <location>
        <begin position="1667"/>
        <end position="1686"/>
    </location>
</feature>
<comment type="catalytic activity">
    <reaction evidence="1">
        <text>S-ubiquitinyl-[E2 ubiquitin-conjugating enzyme]-L-cysteine + [acceptor protein]-L-lysine = [E2 ubiquitin-conjugating enzyme]-L-cysteine + N(6)-ubiquitinyl-[acceptor protein]-L-lysine.</text>
        <dbReference type="EC" id="2.3.2.26"/>
    </reaction>
</comment>
<reference evidence="10" key="1">
    <citation type="submission" date="2021-09" db="EMBL/GenBank/DDBJ databases">
        <authorList>
            <consortium name="AG Swart"/>
            <person name="Singh M."/>
            <person name="Singh A."/>
            <person name="Seah K."/>
            <person name="Emmerich C."/>
        </authorList>
    </citation>
    <scope>NUCLEOTIDE SEQUENCE</scope>
    <source>
        <strain evidence="10">ATCC30299</strain>
    </source>
</reference>
<dbReference type="PANTHER" id="PTHR11254">
    <property type="entry name" value="HECT DOMAIN UBIQUITIN-PROTEIN LIGASE"/>
    <property type="match status" value="1"/>
</dbReference>
<dbReference type="GO" id="GO:0005737">
    <property type="term" value="C:cytoplasm"/>
    <property type="evidence" value="ECO:0007669"/>
    <property type="project" value="TreeGrafter"/>
</dbReference>
<dbReference type="SUPFAM" id="SSF56204">
    <property type="entry name" value="Hect, E3 ligase catalytic domain"/>
    <property type="match status" value="1"/>
</dbReference>
<evidence type="ECO:0000256" key="2">
    <source>
        <dbReference type="ARBA" id="ARBA00004906"/>
    </source>
</evidence>
<name>A0AAU9JNI0_9CILI</name>
<dbReference type="InterPro" id="IPR016024">
    <property type="entry name" value="ARM-type_fold"/>
</dbReference>
<evidence type="ECO:0000313" key="10">
    <source>
        <dbReference type="EMBL" id="CAG9325817.1"/>
    </source>
</evidence>
<sequence length="2816" mass="319890">MKIGEANGNTIEGVSEWVQEVKSLPSTQFIEYLSNLKHWEWQRIDDLSPIAPILDRIDELLNQALQEENHQLLIFLLEKTQILLKSATSKSLYNSVDELLLILDMPDWEIVHKALQVFHVLVNRITPTMKTTKAHSNSVLANKLYAIGLGPTLNNPNPLSLQMLCSEENVQPLKFQYLSGDELIETDENVPEHLKYIWENRKRTNQIIGNKEKRQLVAACQLLALSVLLQMNPDFHMIQDFCRSLPELWLLPSLSELLRMQVSSSIHIQVIYLLSAILVMMEGQTNRHEPSQSQLITATHNLLAAWQQHGLMQSLLRDIVYPSPAMITFETSRNPEFVSSILHLSSIIADYKFRVDSSHVHGMTCSLLLLLKLPEHNTYSFMMESIAKGVRILSVLISHNIDMFREIDGMSTVLRLLNHELVINAEPVDCFYEHSSDIVPSPAVRSYLIRTLLRILKIALNKLETVPGVSHNEIRTIIDSGLMAALRKNFEKQKFDIYEPSLQLLSIMVNDNPHLVNEFLSDGTIVALFNSLETQLPPQPKLMGILARFLCATALNTEGIKIIENFNTIPRLLQALGNYETSVLSNEVAIGIGESLQELMTLVPGLRDKTVDGCIQLVNTTQFCNLSAKESFFTQLTNIAKLLGMLFNYSNDLIRGFIDKGGLDGYFAIFRLPILPLTYNNEFHSALLCFKSIPMNLTLVVLSKILTILNQNLSKLEDFIGPLHLAKDFSNVTANNHDEFMHVLTSIDSFVDMTRIVSQYGTGISNIVSDLCATLVQLSHFMRLLIAEQARLSPFSKPNEKKTDKFNMPIDISDIENATLKSYDENFYFTCQLSVRRLFRFATRISAAKGRNSISEDSSLKISKTMGELMAGLIKLLNLDEPSQSKAYYYCLQLSDILKILLHDQGSSPSTIWAFFQAGGIDHLINFIKQLNAISLSLHKQRDLSYDLANSLQILWNLCGKAMEGLANGKYQGPPGINSVLKSLGVASGKHVVRKMQNLAVDCIKDLNYLETGVLSTAFAKSVLEVIKQVLEQPHDNDLSPPHFSDQAAARPIGEMGLNEALERHLYMQPGSSNYHHFRDARHSHSDFSNMPPAPTIENVHQILIDYLPAISPLASSVADLLLKLCNKTNSQGPEIALMLLSLIGKLAKDLLGVSSLYDVTLGMSSLQPVEIEADFGQLSAAIQTLSFLSAKSNDILEFVKQNNFTEHALNFISAANENSRKGNHEWMAPLFSILDTLVRLCNAGSFDMIEAISKFLKSTHETKSKLAQTEVFSLLTLLISLTSDPSYAKSFVDNDALFSLLTVTVISPEPKVRGLLTTYFNFLKQISEDPYILQSVFEIAIKGALIGSPSLDNFMKNFRSQVTRSKDIFQRAFENVCSCFRRDNKVYVEERKEREEISAPRWDMVTPIANALVEAFNAEQTGKSELLLQSEQIMSLLADLIQTYPLMISSLIPLNVKGVKPASSHKHSRRFLTQLVRNYIQKPHVKLLRALTFKQAHRQPNTPVAHIFNTSICSNNIPVLKARKRIFTEMKEMLAEESKKNWSDSEKSMSTIKNIAITIMQLLREPAKAPFTRNNPAEIARFLVSDQLNMVRLLSDCSKGVKLSFKKAGSLLNLLLAPLELLTRYNINFTLHLARHQTHELEEVVDENPEDEDVPKYDMYPLEEQEYGEEDIEEEEGEGEEEAEGSEISLNSGTEESESQEELEIGEVEGMEDHEEDEDADLIEEESDDIEDEELLDDIVIENRNTDAFWADDFEEEEEDPAREGWMQARPTDLTHAERHLLEQGVFGAEVDEIHPGILFQTSNHSPSQFVREINDEGPIMQLIRDFDNPNDEFLQVLLHREAMPIRPPEYNRTDQVENTISELTTIFAQNALIAQEVSQKEAEESQPAQQLNFDMEVEEESPAQVPQEREVVVENIPQERRREEVQIQLPEGIDPAFLDALPPDIREEVLAQYRHADPQPQEIEPNISEEFLNALPPDIRNEVILQNQPQIGQAAEMDNATFIASLAPDLRREVLLGVSEEMMLSLPPELAAEARLLQDRAIQQRHNFIIERQIPQQRHNPISQEEGKAISDIVADEKLSNSLIQVEDNFLELLLKALYLVSPINRDILAFLLLNLSAHQVSRQKILDGLVCILLQLSPRRDFPPRQLYGSDSFMDNFNQAYAIVSGRILDLLQYLTKINPKVASDLTSQSKHRLSIVKSFKGNEEVRAFQSLISLMDQGLYRTSSTHLTPLINLIAAVIEKQENDIQTLDEFAIRQICSLLSYESLNEVTVKTVVELVTKLAKNENNKAQIQEALTREIRVLGEEIAESLRRVETSPNGQRELQLLRIYKVLNSVSDNVEGLEYLWDPLTEALSVITERDTNLSSTTSPTLSKLLPIIEIFFISHINSVLGERFQSFCDKNRKVLNLLVKQNPSLLNDTFNSLVTRFPSLLDFENKRSFFRSEIRKMRPERGYDTIRLNVRRNEVFMDSFHQLKVRTPAEMYGKLRVQFFGEEGVDAGGLTREWYGLLAREMFNPNYALFIPSANGVLFQPNPLSYVNAEHLQFFKFVGRIIGKALCDGYALDVYFTRSFYKHILGQEVNYQDMEDIDPEFYKNLKYLLDISLTENEFHEYYFAYEEEEFGKLIIKELIPNGAQIRVTEDNKMEYIKLLCSMKTTKNIEEQINAFLEGFYEMVPKELIGIFDSKELELLISGLPDIDLEDLRANTEYHNYTRDSQVIRWLWEVLYEFSQEERAEFLQFVTGSSKVPLEGFKALAGMSGPQKFQIHKSFTTVDRLPTAHTCMNQLDLPEYTSKDMVYSRIKLAISEGKEGFGFM</sequence>
<dbReference type="FunFam" id="3.90.1750.10:FF:000003">
    <property type="entry name" value="E3 ubiquitin-protein ligase UPL1"/>
    <property type="match status" value="1"/>
</dbReference>
<keyword evidence="11" id="KW-1185">Reference proteome</keyword>
<protein>
    <recommendedName>
        <fullName evidence="3">HECT-type E3 ubiquitin transferase</fullName>
        <ecNumber evidence="3">2.3.2.26</ecNumber>
    </recommendedName>
</protein>
<comment type="pathway">
    <text evidence="2">Protein modification; protein ubiquitination.</text>
</comment>
<dbReference type="FunFam" id="3.30.2410.10:FF:000009">
    <property type="entry name" value="Probable E3 ubiquitin-protein ligase HECTD2"/>
    <property type="match status" value="1"/>
</dbReference>
<dbReference type="InterPro" id="IPR010309">
    <property type="entry name" value="E3_Ub_ligase_DUF908"/>
</dbReference>
<proteinExistence type="inferred from homology"/>
<organism evidence="10 11">
    <name type="scientific">Blepharisma stoltei</name>
    <dbReference type="NCBI Taxonomy" id="1481888"/>
    <lineage>
        <taxon>Eukaryota</taxon>
        <taxon>Sar</taxon>
        <taxon>Alveolata</taxon>
        <taxon>Ciliophora</taxon>
        <taxon>Postciliodesmatophora</taxon>
        <taxon>Heterotrichea</taxon>
        <taxon>Heterotrichida</taxon>
        <taxon>Blepharismidae</taxon>
        <taxon>Blepharisma</taxon>
    </lineage>
</organism>
<evidence type="ECO:0000256" key="7">
    <source>
        <dbReference type="PROSITE-ProRule" id="PRU00104"/>
    </source>
</evidence>
<comment type="caution">
    <text evidence="10">The sequence shown here is derived from an EMBL/GenBank/DDBJ whole genome shotgun (WGS) entry which is preliminary data.</text>
</comment>
<dbReference type="InterPro" id="IPR050409">
    <property type="entry name" value="E3_ubiq-protein_ligase"/>
</dbReference>
<dbReference type="Gene3D" id="6.10.250.1630">
    <property type="match status" value="1"/>
</dbReference>
<dbReference type="Gene3D" id="3.90.1750.10">
    <property type="entry name" value="Hect, E3 ligase catalytic domains"/>
    <property type="match status" value="1"/>
</dbReference>
<dbReference type="EC" id="2.3.2.26" evidence="3"/>
<dbReference type="GO" id="GO:0000209">
    <property type="term" value="P:protein polyubiquitination"/>
    <property type="evidence" value="ECO:0007669"/>
    <property type="project" value="TreeGrafter"/>
</dbReference>
<dbReference type="Gene3D" id="3.30.2160.10">
    <property type="entry name" value="Hect, E3 ligase catalytic domain"/>
    <property type="match status" value="1"/>
</dbReference>
<evidence type="ECO:0000256" key="4">
    <source>
        <dbReference type="ARBA" id="ARBA00022679"/>
    </source>
</evidence>
<feature type="compositionally biased region" description="Acidic residues" evidence="8">
    <location>
        <begin position="1696"/>
        <end position="1734"/>
    </location>
</feature>
<feature type="active site" description="Glycyl thioester intermediate" evidence="7">
    <location>
        <position position="2783"/>
    </location>
</feature>
<dbReference type="GO" id="GO:0006511">
    <property type="term" value="P:ubiquitin-dependent protein catabolic process"/>
    <property type="evidence" value="ECO:0007669"/>
    <property type="project" value="TreeGrafter"/>
</dbReference>
<evidence type="ECO:0000256" key="5">
    <source>
        <dbReference type="ARBA" id="ARBA00022786"/>
    </source>
</evidence>
<dbReference type="InterPro" id="IPR010314">
    <property type="entry name" value="E3_Ub_ligase_DUF913"/>
</dbReference>
<keyword evidence="5 7" id="KW-0833">Ubl conjugation pathway</keyword>
<evidence type="ECO:0000256" key="8">
    <source>
        <dbReference type="SAM" id="MobiDB-lite"/>
    </source>
</evidence>
<gene>
    <name evidence="10" type="ORF">BSTOLATCC_MIC39602</name>
</gene>
<dbReference type="Pfam" id="PF14377">
    <property type="entry name" value="UBM"/>
    <property type="match status" value="3"/>
</dbReference>
<dbReference type="InterPro" id="IPR000569">
    <property type="entry name" value="HECT_dom"/>
</dbReference>
<dbReference type="CDD" id="cd00078">
    <property type="entry name" value="HECTc"/>
    <property type="match status" value="1"/>
</dbReference>
<dbReference type="Proteomes" id="UP001162131">
    <property type="component" value="Unassembled WGS sequence"/>
</dbReference>
<dbReference type="PANTHER" id="PTHR11254:SF67">
    <property type="entry name" value="E3 UBIQUITIN-PROTEIN LIGASE HUWE1"/>
    <property type="match status" value="1"/>
</dbReference>
<dbReference type="SUPFAM" id="SSF48371">
    <property type="entry name" value="ARM repeat"/>
    <property type="match status" value="3"/>
</dbReference>
<dbReference type="InterPro" id="IPR035983">
    <property type="entry name" value="Hect_E3_ubiquitin_ligase"/>
</dbReference>
<evidence type="ECO:0000256" key="1">
    <source>
        <dbReference type="ARBA" id="ARBA00000885"/>
    </source>
</evidence>
<dbReference type="Gene3D" id="3.30.2410.10">
    <property type="entry name" value="Hect, E3 ligase catalytic domain"/>
    <property type="match status" value="1"/>
</dbReference>
<dbReference type="SMART" id="SM00119">
    <property type="entry name" value="HECTc"/>
    <property type="match status" value="1"/>
</dbReference>
<feature type="domain" description="HECT" evidence="9">
    <location>
        <begin position="2480"/>
        <end position="2816"/>
    </location>
</feature>
<dbReference type="GO" id="GO:0061630">
    <property type="term" value="F:ubiquitin protein ligase activity"/>
    <property type="evidence" value="ECO:0007669"/>
    <property type="project" value="UniProtKB-EC"/>
</dbReference>
<keyword evidence="4" id="KW-0808">Transferase</keyword>
<dbReference type="FunFam" id="3.30.2160.10:FF:000001">
    <property type="entry name" value="E3 ubiquitin-protein ligase NEDD4-like"/>
    <property type="match status" value="1"/>
</dbReference>
<evidence type="ECO:0000256" key="6">
    <source>
        <dbReference type="ARBA" id="ARBA00034494"/>
    </source>
</evidence>
<dbReference type="InterPro" id="IPR025527">
    <property type="entry name" value="HUWE1/Rev1_UBM"/>
</dbReference>
<dbReference type="EMBL" id="CAJZBQ010000039">
    <property type="protein sequence ID" value="CAG9325817.1"/>
    <property type="molecule type" value="Genomic_DNA"/>
</dbReference>
<comment type="similarity">
    <text evidence="6">Belongs to the UPL family. TOM1/PTR1 subfamily.</text>
</comment>
<dbReference type="Pfam" id="PF06012">
    <property type="entry name" value="DUF908"/>
    <property type="match status" value="1"/>
</dbReference>
<evidence type="ECO:0000256" key="3">
    <source>
        <dbReference type="ARBA" id="ARBA00012485"/>
    </source>
</evidence>
<dbReference type="Pfam" id="PF00632">
    <property type="entry name" value="HECT"/>
    <property type="match status" value="1"/>
</dbReference>
<evidence type="ECO:0000313" key="11">
    <source>
        <dbReference type="Proteomes" id="UP001162131"/>
    </source>
</evidence>
<dbReference type="Pfam" id="PF06025">
    <property type="entry name" value="DUF913"/>
    <property type="match status" value="1"/>
</dbReference>
<accession>A0AAU9JNI0</accession>
<feature type="region of interest" description="Disordered" evidence="8">
    <location>
        <begin position="1667"/>
        <end position="1734"/>
    </location>
</feature>